<comment type="caution">
    <text evidence="1">The sequence shown here is derived from an EMBL/GenBank/DDBJ whole genome shotgun (WGS) entry which is preliminary data.</text>
</comment>
<evidence type="ECO:0000313" key="2">
    <source>
        <dbReference type="Proteomes" id="UP001154282"/>
    </source>
</evidence>
<sequence length="104" mass="11708">MGKDKGQSSGRKKLKDPSIINWATANNKTKKSVFETEIVRQGKETICWAVSTCAVLEGCFNISLDGSKHRIKASIQELLDYAIEKDADKIEKEPVRLTNAWRQI</sequence>
<organism evidence="1 2">
    <name type="scientific">Linum tenue</name>
    <dbReference type="NCBI Taxonomy" id="586396"/>
    <lineage>
        <taxon>Eukaryota</taxon>
        <taxon>Viridiplantae</taxon>
        <taxon>Streptophyta</taxon>
        <taxon>Embryophyta</taxon>
        <taxon>Tracheophyta</taxon>
        <taxon>Spermatophyta</taxon>
        <taxon>Magnoliopsida</taxon>
        <taxon>eudicotyledons</taxon>
        <taxon>Gunneridae</taxon>
        <taxon>Pentapetalae</taxon>
        <taxon>rosids</taxon>
        <taxon>fabids</taxon>
        <taxon>Malpighiales</taxon>
        <taxon>Linaceae</taxon>
        <taxon>Linum</taxon>
    </lineage>
</organism>
<dbReference type="Proteomes" id="UP001154282">
    <property type="component" value="Unassembled WGS sequence"/>
</dbReference>
<reference evidence="1" key="1">
    <citation type="submission" date="2022-08" db="EMBL/GenBank/DDBJ databases">
        <authorList>
            <person name="Gutierrez-Valencia J."/>
        </authorList>
    </citation>
    <scope>NUCLEOTIDE SEQUENCE</scope>
</reference>
<evidence type="ECO:0000313" key="1">
    <source>
        <dbReference type="EMBL" id="CAI0422451.1"/>
    </source>
</evidence>
<gene>
    <name evidence="1" type="ORF">LITE_LOCUS19131</name>
</gene>
<evidence type="ECO:0008006" key="3">
    <source>
        <dbReference type="Google" id="ProtNLM"/>
    </source>
</evidence>
<dbReference type="AlphaFoldDB" id="A0AAV0KK29"/>
<dbReference type="EMBL" id="CAMGYJ010000005">
    <property type="protein sequence ID" value="CAI0422451.1"/>
    <property type="molecule type" value="Genomic_DNA"/>
</dbReference>
<dbReference type="Gene3D" id="3.90.70.10">
    <property type="entry name" value="Cysteine proteinases"/>
    <property type="match status" value="1"/>
</dbReference>
<keyword evidence="2" id="KW-1185">Reference proteome</keyword>
<feature type="non-terminal residue" evidence="1">
    <location>
        <position position="104"/>
    </location>
</feature>
<protein>
    <recommendedName>
        <fullName evidence="3">Peptidase C1A papain C-terminal domain-containing protein</fullName>
    </recommendedName>
</protein>
<accession>A0AAV0KK29</accession>
<name>A0AAV0KK29_9ROSI</name>
<dbReference type="SUPFAM" id="SSF54001">
    <property type="entry name" value="Cysteine proteinases"/>
    <property type="match status" value="1"/>
</dbReference>
<proteinExistence type="predicted"/>
<dbReference type="InterPro" id="IPR038765">
    <property type="entry name" value="Papain-like_cys_pep_sf"/>
</dbReference>